<feature type="compositionally biased region" description="Basic and acidic residues" evidence="1">
    <location>
        <begin position="82"/>
        <end position="97"/>
    </location>
</feature>
<proteinExistence type="predicted"/>
<evidence type="ECO:0000313" key="4">
    <source>
        <dbReference type="Proteomes" id="UP000271098"/>
    </source>
</evidence>
<evidence type="ECO:0000313" key="3">
    <source>
        <dbReference type="EMBL" id="VDK79858.1"/>
    </source>
</evidence>
<dbReference type="AlphaFoldDB" id="A0A183DML0"/>
<protein>
    <submittedName>
        <fullName evidence="5">Secreted protein</fullName>
    </submittedName>
</protein>
<evidence type="ECO:0000313" key="5">
    <source>
        <dbReference type="WBParaSite" id="GPUH_0000996201-mRNA-1"/>
    </source>
</evidence>
<feature type="transmembrane region" description="Helical" evidence="2">
    <location>
        <begin position="6"/>
        <end position="29"/>
    </location>
</feature>
<feature type="region of interest" description="Disordered" evidence="1">
    <location>
        <begin position="37"/>
        <end position="145"/>
    </location>
</feature>
<reference evidence="5" key="1">
    <citation type="submission" date="2016-06" db="UniProtKB">
        <authorList>
            <consortium name="WormBaseParasite"/>
        </authorList>
    </citation>
    <scope>IDENTIFICATION</scope>
</reference>
<dbReference type="Proteomes" id="UP000271098">
    <property type="component" value="Unassembled WGS sequence"/>
</dbReference>
<gene>
    <name evidence="3" type="ORF">GPUH_LOCUS9952</name>
</gene>
<evidence type="ECO:0000256" key="2">
    <source>
        <dbReference type="SAM" id="Phobius"/>
    </source>
</evidence>
<sequence length="145" mass="16070">MIVMKIIIISNNAMVVATMVMMTMAVTLTMGRNKISNERESKGFDMQRGTKEKDRGKSTVDCKTASKGSEIGKMKLAQQQSHENHETTEMNAGKDSDGNEQYKGICGGEDSEDDKKLAVLKNKAKKISENNDDNMNEFRNAGNNE</sequence>
<name>A0A183DML0_9BILA</name>
<keyword evidence="2" id="KW-0812">Transmembrane</keyword>
<organism evidence="5">
    <name type="scientific">Gongylonema pulchrum</name>
    <dbReference type="NCBI Taxonomy" id="637853"/>
    <lineage>
        <taxon>Eukaryota</taxon>
        <taxon>Metazoa</taxon>
        <taxon>Ecdysozoa</taxon>
        <taxon>Nematoda</taxon>
        <taxon>Chromadorea</taxon>
        <taxon>Rhabditida</taxon>
        <taxon>Spirurina</taxon>
        <taxon>Spiruromorpha</taxon>
        <taxon>Spiruroidea</taxon>
        <taxon>Gongylonematidae</taxon>
        <taxon>Gongylonema</taxon>
    </lineage>
</organism>
<dbReference type="EMBL" id="UYRT01035148">
    <property type="protein sequence ID" value="VDK79858.1"/>
    <property type="molecule type" value="Genomic_DNA"/>
</dbReference>
<keyword evidence="4" id="KW-1185">Reference proteome</keyword>
<reference evidence="3 4" key="2">
    <citation type="submission" date="2018-11" db="EMBL/GenBank/DDBJ databases">
        <authorList>
            <consortium name="Pathogen Informatics"/>
        </authorList>
    </citation>
    <scope>NUCLEOTIDE SEQUENCE [LARGE SCALE GENOMIC DNA]</scope>
</reference>
<keyword evidence="2" id="KW-1133">Transmembrane helix</keyword>
<feature type="compositionally biased region" description="Basic and acidic residues" evidence="1">
    <location>
        <begin position="37"/>
        <end position="60"/>
    </location>
</feature>
<accession>A0A183DML0</accession>
<evidence type="ECO:0000256" key="1">
    <source>
        <dbReference type="SAM" id="MobiDB-lite"/>
    </source>
</evidence>
<keyword evidence="2" id="KW-0472">Membrane</keyword>
<dbReference type="WBParaSite" id="GPUH_0000996201-mRNA-1">
    <property type="protein sequence ID" value="GPUH_0000996201-mRNA-1"/>
    <property type="gene ID" value="GPUH_0000996201"/>
</dbReference>